<comment type="caution">
    <text evidence="4">The sequence shown here is derived from an EMBL/GenBank/DDBJ whole genome shotgun (WGS) entry which is preliminary data.</text>
</comment>
<dbReference type="SUPFAM" id="SSF53901">
    <property type="entry name" value="Thiolase-like"/>
    <property type="match status" value="1"/>
</dbReference>
<evidence type="ECO:0000259" key="3">
    <source>
        <dbReference type="Pfam" id="PF08541"/>
    </source>
</evidence>
<dbReference type="InterPro" id="IPR016039">
    <property type="entry name" value="Thiolase-like"/>
</dbReference>
<organism evidence="4 5">
    <name type="scientific">Streptomyces globisporus</name>
    <dbReference type="NCBI Taxonomy" id="1908"/>
    <lineage>
        <taxon>Bacteria</taxon>
        <taxon>Bacillati</taxon>
        <taxon>Actinomycetota</taxon>
        <taxon>Actinomycetes</taxon>
        <taxon>Kitasatosporales</taxon>
        <taxon>Streptomycetaceae</taxon>
        <taxon>Streptomyces</taxon>
    </lineage>
</organism>
<dbReference type="Pfam" id="PF08541">
    <property type="entry name" value="ACP_syn_III_C"/>
    <property type="match status" value="1"/>
</dbReference>
<accession>A0A423V147</accession>
<protein>
    <submittedName>
        <fullName evidence="4">3-oxoacyl-ACP synthase</fullName>
    </submittedName>
</protein>
<evidence type="ECO:0000313" key="5">
    <source>
        <dbReference type="Proteomes" id="UP000285596"/>
    </source>
</evidence>
<name>A0A423V147_STRGL</name>
<keyword evidence="2" id="KW-0012">Acyltransferase</keyword>
<dbReference type="InterPro" id="IPR013747">
    <property type="entry name" value="ACP_syn_III_C"/>
</dbReference>
<dbReference type="Proteomes" id="UP000285596">
    <property type="component" value="Unassembled WGS sequence"/>
</dbReference>
<feature type="domain" description="Beta-ketoacyl-[acyl-carrier-protein] synthase III C-terminal" evidence="3">
    <location>
        <begin position="251"/>
        <end position="341"/>
    </location>
</feature>
<dbReference type="GO" id="GO:0016747">
    <property type="term" value="F:acyltransferase activity, transferring groups other than amino-acyl groups"/>
    <property type="evidence" value="ECO:0007669"/>
    <property type="project" value="UniProtKB-ARBA"/>
</dbReference>
<dbReference type="EMBL" id="QWFA01000050">
    <property type="protein sequence ID" value="ROV68335.1"/>
    <property type="molecule type" value="Genomic_DNA"/>
</dbReference>
<reference evidence="4 5" key="1">
    <citation type="submission" date="2018-08" db="EMBL/GenBank/DDBJ databases">
        <title>Streptomyces globisporus 1912-4Crt, whole genome shotgun sequence.</title>
        <authorList>
            <person name="Matselyukh B."/>
        </authorList>
    </citation>
    <scope>NUCLEOTIDE SEQUENCE [LARGE SCALE GENOMIC DNA]</scope>
    <source>
        <strain evidence="4 5">1912-4Crt</strain>
    </source>
</reference>
<dbReference type="GO" id="GO:0044550">
    <property type="term" value="P:secondary metabolite biosynthetic process"/>
    <property type="evidence" value="ECO:0007669"/>
    <property type="project" value="TreeGrafter"/>
</dbReference>
<sequence length="342" mass="36262">METPTEMGIVATGTAFGTPRDVAGTAHEYLPDPEAVTKLGYESYHRVADGVTAVDLAAEACRVALKNAGLGIEDVDLIVLGHSDIPQYLGWDPSAAVARALDAQGTPTVLFTQSCAAWSLALDHAAGAMALSPDTGTVLVAMVNVVSETHTNRMDFNGTIASDGAAAAVLRRGHPRLRRLSSASFTNPEFADLFRIDIGGSAHPVPPPGRTHRDLDPMIAVYEHFGADPERFGRFIGEVVGRFTDVVDHALARAGRDRSELTRLVYFNDSQRAIHGAADAIGIHVARTNAELARRLGHMGAADQLVSLHLHEEAGELAPGDLVALAGVASPGMHWFCTLLEV</sequence>
<proteinExistence type="predicted"/>
<keyword evidence="1" id="KW-0808">Transferase</keyword>
<dbReference type="Gene3D" id="3.40.47.10">
    <property type="match status" value="2"/>
</dbReference>
<gene>
    <name evidence="4" type="ORF">D3105_11950</name>
</gene>
<dbReference type="RefSeq" id="WP_118903183.1">
    <property type="nucleotide sequence ID" value="NZ_QWFA01000050.1"/>
</dbReference>
<evidence type="ECO:0000313" key="4">
    <source>
        <dbReference type="EMBL" id="ROV68335.1"/>
    </source>
</evidence>
<dbReference type="PANTHER" id="PTHR34069">
    <property type="entry name" value="3-OXOACYL-[ACYL-CARRIER-PROTEIN] SYNTHASE 3"/>
    <property type="match status" value="1"/>
</dbReference>
<dbReference type="PANTHER" id="PTHR34069:SF2">
    <property type="entry name" value="BETA-KETOACYL-[ACYL-CARRIER-PROTEIN] SYNTHASE III"/>
    <property type="match status" value="1"/>
</dbReference>
<evidence type="ECO:0000256" key="1">
    <source>
        <dbReference type="ARBA" id="ARBA00022679"/>
    </source>
</evidence>
<evidence type="ECO:0000256" key="2">
    <source>
        <dbReference type="ARBA" id="ARBA00023315"/>
    </source>
</evidence>
<dbReference type="AlphaFoldDB" id="A0A423V147"/>